<evidence type="ECO:0000256" key="2">
    <source>
        <dbReference type="SAM" id="Phobius"/>
    </source>
</evidence>
<feature type="region of interest" description="Disordered" evidence="1">
    <location>
        <begin position="124"/>
        <end position="147"/>
    </location>
</feature>
<keyword evidence="4" id="KW-1185">Reference proteome</keyword>
<feature type="compositionally biased region" description="Low complexity" evidence="1">
    <location>
        <begin position="124"/>
        <end position="133"/>
    </location>
</feature>
<evidence type="ECO:0000256" key="1">
    <source>
        <dbReference type="SAM" id="MobiDB-lite"/>
    </source>
</evidence>
<comment type="caution">
    <text evidence="3">The sequence shown here is derived from an EMBL/GenBank/DDBJ whole genome shotgun (WGS) entry which is preliminary data.</text>
</comment>
<dbReference type="AlphaFoldDB" id="A0A9N8DD17"/>
<feature type="region of interest" description="Disordered" evidence="1">
    <location>
        <begin position="1"/>
        <end position="45"/>
    </location>
</feature>
<feature type="compositionally biased region" description="Low complexity" evidence="1">
    <location>
        <begin position="83"/>
        <end position="109"/>
    </location>
</feature>
<dbReference type="OrthoDB" id="524569at2759"/>
<protein>
    <submittedName>
        <fullName evidence="3">Uncharacterized protein</fullName>
    </submittedName>
</protein>
<keyword evidence="2" id="KW-0812">Transmembrane</keyword>
<keyword evidence="2" id="KW-1133">Transmembrane helix</keyword>
<feature type="transmembrane region" description="Helical" evidence="2">
    <location>
        <begin position="52"/>
        <end position="74"/>
    </location>
</feature>
<evidence type="ECO:0000313" key="3">
    <source>
        <dbReference type="EMBL" id="CAB9500557.1"/>
    </source>
</evidence>
<dbReference type="Proteomes" id="UP001153069">
    <property type="component" value="Unassembled WGS sequence"/>
</dbReference>
<organism evidence="3 4">
    <name type="scientific">Seminavis robusta</name>
    <dbReference type="NCBI Taxonomy" id="568900"/>
    <lineage>
        <taxon>Eukaryota</taxon>
        <taxon>Sar</taxon>
        <taxon>Stramenopiles</taxon>
        <taxon>Ochrophyta</taxon>
        <taxon>Bacillariophyta</taxon>
        <taxon>Bacillariophyceae</taxon>
        <taxon>Bacillariophycidae</taxon>
        <taxon>Naviculales</taxon>
        <taxon>Naviculaceae</taxon>
        <taxon>Seminavis</taxon>
    </lineage>
</organism>
<reference evidence="3" key="1">
    <citation type="submission" date="2020-06" db="EMBL/GenBank/DDBJ databases">
        <authorList>
            <consortium name="Plant Systems Biology data submission"/>
        </authorList>
    </citation>
    <scope>NUCLEOTIDE SEQUENCE</scope>
    <source>
        <strain evidence="3">D6</strain>
    </source>
</reference>
<dbReference type="EMBL" id="CAICTM010000085">
    <property type="protein sequence ID" value="CAB9500557.1"/>
    <property type="molecule type" value="Genomic_DNA"/>
</dbReference>
<proteinExistence type="predicted"/>
<gene>
    <name evidence="3" type="ORF">SEMRO_86_G045770.1</name>
</gene>
<keyword evidence="2" id="KW-0472">Membrane</keyword>
<name>A0A9N8DD17_9STRA</name>
<feature type="compositionally biased region" description="Low complexity" evidence="1">
    <location>
        <begin position="1"/>
        <end position="39"/>
    </location>
</feature>
<sequence>MGSDSAEKSSTSSSSMLFLRSPQSASKSTNSSSNGFASPTTKRHGQQVRSTLARIQICIACMFFLLLGTSINVMRLSHHVMPSDTSSSSGGSSSSSSNSNQQQEQQQQQIITDNVNNNNQLRQVQAAQAAQAQAPPPPPPPAPADKVSVHTVMQLTPDENPLLRVQPKEESERAKFRAAFLAQQANNHPPNKDPNTDSMGNPLTDIELKRMFPEKFSKHFTNNLRHEEEKLIGFALAHHNDHHRQHGDYWDTMDHPDDFRQDVERGEWFEAPYNNKVEQNTNSKDHIIPRREQHGGTRWEHATTLPPWMKDYFSWHEIRRGFLSETNWKQQKYLIMTCFADQTCGNVAHRLRPIPAMLRIAYDTKRLLLINWGDREKEQLEDYVEPPHHGGMNWTVPPYMMDTLKQVPQFQKVELIAQQADNAETLMVATMVQDEWYGEPYYNSKLEGTEEPADRVFHDVYNVLFKPTFTLQERIQETHHTMGLPPGGYATIHIDYKDKPLTAAAKQALKEKVENAMNCGSNLHPGGPYLVAAETFAIAKEAVKYAKKKNVVVAARQIAHDSKFLPKDFFVSWLEFYFMANTRCIAYSGETSYGQFGYMMGYDYNCRIQYEGYNARNKCNWTATALDAVQTGHDLQAEKKRNHDTMDKTAILGELGENDYKPETDDDAVHIHQGNAQPHAANADEEKGMPAWLKEYSQQNPPKPDELWSKSTTLPDWLKAYFSWHKDQKAKITEENWKEQRYLVLTCYGHNQANCGTVTHRLRLLPAQLRLAAQSQRILLLHWDKPFRLEFFVEPPTKETEGDKGKEEETIGVDWIVPEFMMWKVRKAKQQNALDILATEAMQDNRKVVNALFNFADDAHAEAFYNDRLADKEVKADRILRDVFHAFFQPTVLLQERVNEMLDHVELEPGDYSVAHVDYPIVPRTDDQKHHVRTHVEQAMNCLSQVAPGSNMLVFTETTEAAMYAVNYGVLRGVKIPAKRLSTNNHDKSASPDDLLGAFAEVYIIANAHCVAYNNGEFGELGFMLGEDYDCKIKYNHNENGEECMRWEGGSEAQKIAKTVTSKHV</sequence>
<feature type="compositionally biased region" description="Pro residues" evidence="1">
    <location>
        <begin position="134"/>
        <end position="143"/>
    </location>
</feature>
<feature type="region of interest" description="Disordered" evidence="1">
    <location>
        <begin position="80"/>
        <end position="109"/>
    </location>
</feature>
<evidence type="ECO:0000313" key="4">
    <source>
        <dbReference type="Proteomes" id="UP001153069"/>
    </source>
</evidence>
<accession>A0A9N8DD17</accession>